<name>A0ABD3M318_9STRA</name>
<dbReference type="InterPro" id="IPR029058">
    <property type="entry name" value="AB_hydrolase_fold"/>
</dbReference>
<feature type="signal peptide" evidence="1">
    <location>
        <begin position="1"/>
        <end position="22"/>
    </location>
</feature>
<dbReference type="Pfam" id="PF01764">
    <property type="entry name" value="Lipase_3"/>
    <property type="match status" value="1"/>
</dbReference>
<evidence type="ECO:0000313" key="4">
    <source>
        <dbReference type="Proteomes" id="UP001530293"/>
    </source>
</evidence>
<dbReference type="InterPro" id="IPR002921">
    <property type="entry name" value="Fungal_lipase-type"/>
</dbReference>
<keyword evidence="4" id="KW-1185">Reference proteome</keyword>
<gene>
    <name evidence="3" type="ORF">ACHAWU_005043</name>
</gene>
<accession>A0ABD3M318</accession>
<proteinExistence type="predicted"/>
<dbReference type="AlphaFoldDB" id="A0ABD3M318"/>
<keyword evidence="1" id="KW-0732">Signal</keyword>
<protein>
    <recommendedName>
        <fullName evidence="2">Fungal lipase-type domain-containing protein</fullName>
    </recommendedName>
</protein>
<evidence type="ECO:0000256" key="1">
    <source>
        <dbReference type="SAM" id="SignalP"/>
    </source>
</evidence>
<evidence type="ECO:0000259" key="2">
    <source>
        <dbReference type="Pfam" id="PF01764"/>
    </source>
</evidence>
<dbReference type="SUPFAM" id="SSF53474">
    <property type="entry name" value="alpha/beta-Hydrolases"/>
    <property type="match status" value="1"/>
</dbReference>
<reference evidence="3 4" key="1">
    <citation type="submission" date="2024-10" db="EMBL/GenBank/DDBJ databases">
        <title>Updated reference genomes for cyclostephanoid diatoms.</title>
        <authorList>
            <person name="Roberts W.R."/>
            <person name="Alverson A.J."/>
        </authorList>
    </citation>
    <scope>NUCLEOTIDE SEQUENCE [LARGE SCALE GENOMIC DNA]</scope>
    <source>
        <strain evidence="3 4">AJA232-27</strain>
    </source>
</reference>
<dbReference type="Gene3D" id="3.40.50.1820">
    <property type="entry name" value="alpha/beta hydrolase"/>
    <property type="match status" value="1"/>
</dbReference>
<feature type="chain" id="PRO_5044790363" description="Fungal lipase-type domain-containing protein" evidence="1">
    <location>
        <begin position="23"/>
        <end position="382"/>
    </location>
</feature>
<evidence type="ECO:0000313" key="3">
    <source>
        <dbReference type="EMBL" id="KAL3758373.1"/>
    </source>
</evidence>
<sequence>MKPLLLATLFLLSSLLASSANADDGSEFELKASEPVHVDHVYTYGAPSVVTGTPISHPNNECIPGIRVYNEDVDVVECSWYEKLWCTPGKQVTNVDFASQINLKNGYLHPKMATLVVRLVDGSNVEYTYQPCHSYTSSVEEYQLWPDANLPSNMFNNNHGIAEFYITRLAQVTDSVKGLSLQYASVSVCVQKSSFDEVKYCIENFEEETAVGNEGVAHAGWEPFAYMKSETEGMLSDSDTVIVLKKDNTSTNYRSCIIGFQGSDSLLDFSNFVSSNNEETSYCGRYGVHTGTANELWHLTHDSQYASEIVPALESCHEVTCVGHSLGGALCSLFTMCANRGLEYLQNNNDSDLMFEEDANHWDDYNSLIWTKKSYVTDESSW</sequence>
<comment type="caution">
    <text evidence="3">The sequence shown here is derived from an EMBL/GenBank/DDBJ whole genome shotgun (WGS) entry which is preliminary data.</text>
</comment>
<dbReference type="Proteomes" id="UP001530293">
    <property type="component" value="Unassembled WGS sequence"/>
</dbReference>
<organism evidence="3 4">
    <name type="scientific">Discostella pseudostelligera</name>
    <dbReference type="NCBI Taxonomy" id="259834"/>
    <lineage>
        <taxon>Eukaryota</taxon>
        <taxon>Sar</taxon>
        <taxon>Stramenopiles</taxon>
        <taxon>Ochrophyta</taxon>
        <taxon>Bacillariophyta</taxon>
        <taxon>Coscinodiscophyceae</taxon>
        <taxon>Thalassiosirophycidae</taxon>
        <taxon>Stephanodiscales</taxon>
        <taxon>Stephanodiscaceae</taxon>
        <taxon>Discostella</taxon>
    </lineage>
</organism>
<dbReference type="EMBL" id="JALLBG020000233">
    <property type="protein sequence ID" value="KAL3758373.1"/>
    <property type="molecule type" value="Genomic_DNA"/>
</dbReference>
<feature type="domain" description="Fungal lipase-type" evidence="2">
    <location>
        <begin position="258"/>
        <end position="337"/>
    </location>
</feature>